<dbReference type="PANTHER" id="PTHR23239">
    <property type="entry name" value="INTERMEDIATE FILAMENT"/>
    <property type="match status" value="1"/>
</dbReference>
<dbReference type="PROSITE" id="PS00226">
    <property type="entry name" value="IF_ROD_1"/>
    <property type="match status" value="1"/>
</dbReference>
<accession>A0AA35PJD4</accession>
<keyword evidence="2 9" id="KW-0403">Intermediate filament</keyword>
<keyword evidence="13" id="KW-1185">Reference proteome</keyword>
<dbReference type="SMART" id="SM01391">
    <property type="entry name" value="Filament"/>
    <property type="match status" value="1"/>
</dbReference>
<dbReference type="GO" id="GO:0005882">
    <property type="term" value="C:intermediate filament"/>
    <property type="evidence" value="ECO:0007669"/>
    <property type="project" value="UniProtKB-KW"/>
</dbReference>
<dbReference type="AlphaFoldDB" id="A0AA35PJD4"/>
<dbReference type="Pfam" id="PF00038">
    <property type="entry name" value="Filament"/>
    <property type="match status" value="1"/>
</dbReference>
<comment type="similarity">
    <text evidence="9">Belongs to the intermediate filament family.</text>
</comment>
<dbReference type="InterPro" id="IPR002957">
    <property type="entry name" value="Keratin_I"/>
</dbReference>
<dbReference type="GO" id="GO:0030855">
    <property type="term" value="P:epithelial cell differentiation"/>
    <property type="evidence" value="ECO:0007669"/>
    <property type="project" value="TreeGrafter"/>
</dbReference>
<comment type="subunit">
    <text evidence="5">Heterotetramer of two type I and two type II keratins. Associates with KRT8.</text>
</comment>
<organism evidence="12 13">
    <name type="scientific">Podarcis lilfordi</name>
    <name type="common">Lilford's wall lizard</name>
    <dbReference type="NCBI Taxonomy" id="74358"/>
    <lineage>
        <taxon>Eukaryota</taxon>
        <taxon>Metazoa</taxon>
        <taxon>Chordata</taxon>
        <taxon>Craniata</taxon>
        <taxon>Vertebrata</taxon>
        <taxon>Euteleostomi</taxon>
        <taxon>Lepidosauria</taxon>
        <taxon>Squamata</taxon>
        <taxon>Bifurcata</taxon>
        <taxon>Unidentata</taxon>
        <taxon>Episquamata</taxon>
        <taxon>Laterata</taxon>
        <taxon>Lacertibaenia</taxon>
        <taxon>Lacertidae</taxon>
        <taxon>Podarcis</taxon>
    </lineage>
</organism>
<evidence type="ECO:0000256" key="4">
    <source>
        <dbReference type="ARBA" id="ARBA00037685"/>
    </source>
</evidence>
<dbReference type="PANTHER" id="PTHR23239:SF167">
    <property type="entry name" value="KERATIN, TYPE I CYTOSKELETAL 20"/>
    <property type="match status" value="1"/>
</dbReference>
<dbReference type="SUPFAM" id="SSF46579">
    <property type="entry name" value="Prefoldin"/>
    <property type="match status" value="1"/>
</dbReference>
<evidence type="ECO:0000256" key="3">
    <source>
        <dbReference type="ARBA" id="ARBA00023054"/>
    </source>
</evidence>
<evidence type="ECO:0000256" key="10">
    <source>
        <dbReference type="SAM" id="Coils"/>
    </source>
</evidence>
<evidence type="ECO:0000256" key="8">
    <source>
        <dbReference type="ARBA" id="ARBA00042487"/>
    </source>
</evidence>
<evidence type="ECO:0000313" key="12">
    <source>
        <dbReference type="EMBL" id="CAI5790284.1"/>
    </source>
</evidence>
<dbReference type="SUPFAM" id="SSF64593">
    <property type="entry name" value="Intermediate filament protein, coiled coil region"/>
    <property type="match status" value="2"/>
</dbReference>
<dbReference type="FunFam" id="1.20.5.1160:FF:000002">
    <property type="entry name" value="Type I keratin 10"/>
    <property type="match status" value="1"/>
</dbReference>
<proteinExistence type="inferred from homology"/>
<feature type="coiled-coil region" evidence="10">
    <location>
        <begin position="183"/>
        <end position="288"/>
    </location>
</feature>
<reference evidence="12" key="1">
    <citation type="submission" date="2022-12" db="EMBL/GenBank/DDBJ databases">
        <authorList>
            <person name="Alioto T."/>
            <person name="Alioto T."/>
            <person name="Gomez Garrido J."/>
        </authorList>
    </citation>
    <scope>NUCLEOTIDE SEQUENCE</scope>
</reference>
<feature type="coiled-coil region" evidence="10">
    <location>
        <begin position="77"/>
        <end position="111"/>
    </location>
</feature>
<dbReference type="PRINTS" id="PR01248">
    <property type="entry name" value="TYPE1KERATIN"/>
</dbReference>
<evidence type="ECO:0000256" key="5">
    <source>
        <dbReference type="ARBA" id="ARBA00038712"/>
    </source>
</evidence>
<dbReference type="GO" id="GO:0045109">
    <property type="term" value="P:intermediate filament organization"/>
    <property type="evidence" value="ECO:0007669"/>
    <property type="project" value="TreeGrafter"/>
</dbReference>
<dbReference type="EMBL" id="OX395138">
    <property type="protein sequence ID" value="CAI5790284.1"/>
    <property type="molecule type" value="Genomic_DNA"/>
</dbReference>
<dbReference type="Gene3D" id="1.20.5.170">
    <property type="match status" value="1"/>
</dbReference>
<evidence type="ECO:0000313" key="13">
    <source>
        <dbReference type="Proteomes" id="UP001178461"/>
    </source>
</evidence>
<dbReference type="Gene3D" id="1.20.5.1160">
    <property type="entry name" value="Vasodilator-stimulated phosphoprotein"/>
    <property type="match status" value="1"/>
</dbReference>
<feature type="coiled-coil region" evidence="10">
    <location>
        <begin position="328"/>
        <end position="369"/>
    </location>
</feature>
<dbReference type="PROSITE" id="PS51842">
    <property type="entry name" value="IF_ROD_2"/>
    <property type="match status" value="1"/>
</dbReference>
<dbReference type="GO" id="GO:0005198">
    <property type="term" value="F:structural molecule activity"/>
    <property type="evidence" value="ECO:0007669"/>
    <property type="project" value="InterPro"/>
</dbReference>
<evidence type="ECO:0000259" key="11">
    <source>
        <dbReference type="PROSITE" id="PS51842"/>
    </source>
</evidence>
<evidence type="ECO:0000256" key="2">
    <source>
        <dbReference type="ARBA" id="ARBA00022754"/>
    </source>
</evidence>
<gene>
    <name evidence="12" type="ORF">PODLI_1B030725</name>
</gene>
<evidence type="ECO:0000256" key="1">
    <source>
        <dbReference type="ARBA" id="ARBA00022744"/>
    </source>
</evidence>
<dbReference type="InterPro" id="IPR039008">
    <property type="entry name" value="IF_rod_dom"/>
</dbReference>
<keyword evidence="1" id="KW-0416">Keratin</keyword>
<evidence type="ECO:0000256" key="6">
    <source>
        <dbReference type="ARBA" id="ARBA00040318"/>
    </source>
</evidence>
<feature type="domain" description="IF rod" evidence="11">
    <location>
        <begin position="73"/>
        <end position="384"/>
    </location>
</feature>
<dbReference type="InterPro" id="IPR018039">
    <property type="entry name" value="IF_conserved"/>
</dbReference>
<dbReference type="Proteomes" id="UP001178461">
    <property type="component" value="Chromosome 13"/>
</dbReference>
<evidence type="ECO:0000256" key="7">
    <source>
        <dbReference type="ARBA" id="ARBA00041717"/>
    </source>
</evidence>
<dbReference type="Gene3D" id="1.20.5.500">
    <property type="entry name" value="Single helix bin"/>
    <property type="match status" value="1"/>
</dbReference>
<keyword evidence="3 10" id="KW-0175">Coiled coil</keyword>
<protein>
    <recommendedName>
        <fullName evidence="6">Keratin, type I cytoskeletal 20</fullName>
    </recommendedName>
    <alternativeName>
        <fullName evidence="7">Cytokeratin-20</fullName>
    </alternativeName>
    <alternativeName>
        <fullName evidence="8">Keratin-20</fullName>
    </alternativeName>
</protein>
<evidence type="ECO:0000256" key="9">
    <source>
        <dbReference type="RuleBase" id="RU000685"/>
    </source>
</evidence>
<comment type="function">
    <text evidence="4">Plays a significant role in maintaining keratin filament organization in intestinal epithelia. When phosphorylated, plays a role in the secretion of mucin in the small intestine.</text>
</comment>
<sequence length="425" mass="47810">MAFSGFSSVQSSRPSLAGSIYKSSSVKTYRAPSVHGGAGGYGTRISTGTSYGGLGGGFQLGASTGDLLLAGSGKATMQNLNDRLAVYLEKVRSLEKSNAQLEMQIREWYEKCSPVAKQDYSMYFKTIEDLQNKIIAERLANTQIVLAIDNTKLAADDFRVKYENELGLRQSVENDTAGLARLIDDLTLTKSDLEHQVEGLKEELAYLKKNHDEEKARLQKQLGGTVSVEVDAAPGIDLGQIMDNMRQQYEVMAEKNRQEAKDRFDKQVEEWNIEVTTTTQQLEGHRNEVTERRRTLQTTEIELQSQLNLKADQENILAETEARYGAMLAQIQASIGNIEAQLMQLRSDMERQSQEYSSLLDIKVKLEAEIATYRRLLEGEDSRTILEELEAEKERNKVLRIKTVVEEMVDGQVVSSRTDEREQKM</sequence>
<name>A0AA35PJD4_9SAUR</name>
<dbReference type="FunFam" id="1.20.5.170:FF:000002">
    <property type="entry name" value="Type I keratin KA11"/>
    <property type="match status" value="1"/>
</dbReference>